<dbReference type="KEGG" id="rge:RGE_18950"/>
<dbReference type="RefSeq" id="WP_014428099.1">
    <property type="nucleotide sequence ID" value="NC_017075.1"/>
</dbReference>
<reference evidence="1 2" key="1">
    <citation type="journal article" date="2012" name="J. Bacteriol.">
        <title>Complete genome sequence of phototrophic betaproteobacterium Rubrivivax gelatinosus IL144.</title>
        <authorList>
            <person name="Nagashima S."/>
            <person name="Kamimura A."/>
            <person name="Shimizu T."/>
            <person name="Nakamura-isaki S."/>
            <person name="Aono E."/>
            <person name="Sakamoto K."/>
            <person name="Ichikawa N."/>
            <person name="Nakazawa H."/>
            <person name="Sekine M."/>
            <person name="Yamazaki S."/>
            <person name="Fujita N."/>
            <person name="Shimada K."/>
            <person name="Hanada S."/>
            <person name="Nagashima K.V.P."/>
        </authorList>
    </citation>
    <scope>NUCLEOTIDE SEQUENCE [LARGE SCALE GENOMIC DNA]</scope>
    <source>
        <strain evidence="2">NBRC 100245 / IL144</strain>
    </source>
</reference>
<dbReference type="AlphaFoldDB" id="I0HQE9"/>
<organism evidence="1 2">
    <name type="scientific">Rubrivivax gelatinosus (strain NBRC 100245 / IL144)</name>
    <dbReference type="NCBI Taxonomy" id="983917"/>
    <lineage>
        <taxon>Bacteria</taxon>
        <taxon>Pseudomonadati</taxon>
        <taxon>Pseudomonadota</taxon>
        <taxon>Betaproteobacteria</taxon>
        <taxon>Burkholderiales</taxon>
        <taxon>Sphaerotilaceae</taxon>
        <taxon>Rubrivivax</taxon>
    </lineage>
</organism>
<dbReference type="EMBL" id="AP012320">
    <property type="protein sequence ID" value="BAL95236.1"/>
    <property type="molecule type" value="Genomic_DNA"/>
</dbReference>
<accession>I0HQE9</accession>
<sequence>MSTEMYVAISHLWAFYAVDPSTLAERYKQQRAADLEAAGKLQGEAYSGFVKNTIDHHRRRVGQFYGLLKAIHDEGGYQRRWVYMYWRRRELEILPKIIIPLEEALADSIGTPASKLANQRLTELYDDSPADDLN</sequence>
<dbReference type="HOGENOM" id="CLU_1894646_0_0_4"/>
<protein>
    <submittedName>
        <fullName evidence="1">Uncharacterized protein</fullName>
    </submittedName>
</protein>
<dbReference type="Proteomes" id="UP000007883">
    <property type="component" value="Chromosome"/>
</dbReference>
<proteinExistence type="predicted"/>
<evidence type="ECO:0000313" key="2">
    <source>
        <dbReference type="Proteomes" id="UP000007883"/>
    </source>
</evidence>
<evidence type="ECO:0000313" key="1">
    <source>
        <dbReference type="EMBL" id="BAL95236.1"/>
    </source>
</evidence>
<keyword evidence="2" id="KW-1185">Reference proteome</keyword>
<name>I0HQE9_RUBGI</name>
<gene>
    <name evidence="1" type="ordered locus">RGE_18950</name>
</gene>